<sequence length="165" mass="19395">MTQLIITFLGGSIVLILIFYGSVWLLKESTKTLLNKELEKHKRDLSKELELYKKEIDLEYEKHLSIQNRRREVFEELINSLEDMWGKEDNKESLDLNKIYGRLVLYAPDEVYKSVKDNLEGIKHPKDAKPFIYYALRKELFGDNTNLEAKDLHKHISASIVPKQT</sequence>
<keyword evidence="2" id="KW-0812">Transmembrane</keyword>
<protein>
    <submittedName>
        <fullName evidence="3">Uncharacterized protein</fullName>
    </submittedName>
</protein>
<keyword evidence="2" id="KW-1133">Transmembrane helix</keyword>
<reference evidence="3 4" key="1">
    <citation type="journal article" date="2015" name="Nature">
        <title>rRNA introns, odd ribosomes, and small enigmatic genomes across a large radiation of phyla.</title>
        <authorList>
            <person name="Brown C.T."/>
            <person name="Hug L.A."/>
            <person name="Thomas B.C."/>
            <person name="Sharon I."/>
            <person name="Castelle C.J."/>
            <person name="Singh A."/>
            <person name="Wilkins M.J."/>
            <person name="Williams K.H."/>
            <person name="Banfield J.F."/>
        </authorList>
    </citation>
    <scope>NUCLEOTIDE SEQUENCE [LARGE SCALE GENOMIC DNA]</scope>
</reference>
<accession>A0A0G1NJM1</accession>
<feature type="coiled-coil region" evidence="1">
    <location>
        <begin position="35"/>
        <end position="62"/>
    </location>
</feature>
<comment type="caution">
    <text evidence="3">The sequence shown here is derived from an EMBL/GenBank/DDBJ whole genome shotgun (WGS) entry which is preliminary data.</text>
</comment>
<evidence type="ECO:0000256" key="1">
    <source>
        <dbReference type="SAM" id="Coils"/>
    </source>
</evidence>
<evidence type="ECO:0000313" key="3">
    <source>
        <dbReference type="EMBL" id="KKU20651.1"/>
    </source>
</evidence>
<evidence type="ECO:0000313" key="4">
    <source>
        <dbReference type="Proteomes" id="UP000034107"/>
    </source>
</evidence>
<evidence type="ECO:0000256" key="2">
    <source>
        <dbReference type="SAM" id="Phobius"/>
    </source>
</evidence>
<gene>
    <name evidence="3" type="ORF">UX31_C0033G0009</name>
</gene>
<proteinExistence type="predicted"/>
<feature type="transmembrane region" description="Helical" evidence="2">
    <location>
        <begin position="6"/>
        <end position="26"/>
    </location>
</feature>
<dbReference type="EMBL" id="LCLS01000033">
    <property type="protein sequence ID" value="KKU20651.1"/>
    <property type="molecule type" value="Genomic_DNA"/>
</dbReference>
<organism evidence="3 4">
    <name type="scientific">Candidatus Nomurabacteria bacterium GW2011_GWA1_46_11</name>
    <dbReference type="NCBI Taxonomy" id="1618732"/>
    <lineage>
        <taxon>Bacteria</taxon>
        <taxon>Candidatus Nomuraibacteriota</taxon>
    </lineage>
</organism>
<name>A0A0G1NJM1_9BACT</name>
<dbReference type="AlphaFoldDB" id="A0A0G1NJM1"/>
<keyword evidence="1" id="KW-0175">Coiled coil</keyword>
<keyword evidence="2" id="KW-0472">Membrane</keyword>
<dbReference type="Proteomes" id="UP000034107">
    <property type="component" value="Unassembled WGS sequence"/>
</dbReference>